<sequence length="39" mass="4366">MMSHFPYSLIYAVEGRRVLIHAVASNHIPLGTILRSLDS</sequence>
<dbReference type="STRING" id="497964.CfE428DRAFT_3988"/>
<evidence type="ECO:0000313" key="2">
    <source>
        <dbReference type="Proteomes" id="UP000005824"/>
    </source>
</evidence>
<accession>B4D500</accession>
<evidence type="ECO:0008006" key="3">
    <source>
        <dbReference type="Google" id="ProtNLM"/>
    </source>
</evidence>
<organism evidence="1 2">
    <name type="scientific">Chthoniobacter flavus Ellin428</name>
    <dbReference type="NCBI Taxonomy" id="497964"/>
    <lineage>
        <taxon>Bacteria</taxon>
        <taxon>Pseudomonadati</taxon>
        <taxon>Verrucomicrobiota</taxon>
        <taxon>Spartobacteria</taxon>
        <taxon>Chthoniobacterales</taxon>
        <taxon>Chthoniobacteraceae</taxon>
        <taxon>Chthoniobacter</taxon>
    </lineage>
</organism>
<evidence type="ECO:0000313" key="1">
    <source>
        <dbReference type="EMBL" id="EDY18603.1"/>
    </source>
</evidence>
<reference evidence="1 2" key="1">
    <citation type="journal article" date="2011" name="J. Bacteriol.">
        <title>Genome sequence of Chthoniobacter flavus Ellin428, an aerobic heterotrophic soil bacterium.</title>
        <authorList>
            <person name="Kant R."/>
            <person name="van Passel M.W."/>
            <person name="Palva A."/>
            <person name="Lucas S."/>
            <person name="Lapidus A."/>
            <person name="Glavina Del Rio T."/>
            <person name="Dalin E."/>
            <person name="Tice H."/>
            <person name="Bruce D."/>
            <person name="Goodwin L."/>
            <person name="Pitluck S."/>
            <person name="Larimer F.W."/>
            <person name="Land M.L."/>
            <person name="Hauser L."/>
            <person name="Sangwan P."/>
            <person name="de Vos W.M."/>
            <person name="Janssen P.H."/>
            <person name="Smidt H."/>
        </authorList>
    </citation>
    <scope>NUCLEOTIDE SEQUENCE [LARGE SCALE GENOMIC DNA]</scope>
    <source>
        <strain evidence="1 2">Ellin428</strain>
    </source>
</reference>
<name>B4D500_9BACT</name>
<dbReference type="InParanoid" id="B4D500"/>
<protein>
    <recommendedName>
        <fullName evidence="3">Plasmid stabilization system</fullName>
    </recommendedName>
</protein>
<dbReference type="EMBL" id="ABVL01000012">
    <property type="protein sequence ID" value="EDY18603.1"/>
    <property type="molecule type" value="Genomic_DNA"/>
</dbReference>
<dbReference type="Proteomes" id="UP000005824">
    <property type="component" value="Unassembled WGS sequence"/>
</dbReference>
<dbReference type="AlphaFoldDB" id="B4D500"/>
<gene>
    <name evidence="1" type="ORF">CfE428DRAFT_3988</name>
</gene>
<comment type="caution">
    <text evidence="1">The sequence shown here is derived from an EMBL/GenBank/DDBJ whole genome shotgun (WGS) entry which is preliminary data.</text>
</comment>
<keyword evidence="2" id="KW-1185">Reference proteome</keyword>
<proteinExistence type="predicted"/>